<reference evidence="2" key="1">
    <citation type="journal article" date="2019" name="Int. J. Syst. Evol. Microbiol.">
        <title>The Global Catalogue of Microorganisms (GCM) 10K type strain sequencing project: providing services to taxonomists for standard genome sequencing and annotation.</title>
        <authorList>
            <consortium name="The Broad Institute Genomics Platform"/>
            <consortium name="The Broad Institute Genome Sequencing Center for Infectious Disease"/>
            <person name="Wu L."/>
            <person name="Ma J."/>
        </authorList>
    </citation>
    <scope>NUCLEOTIDE SEQUENCE [LARGE SCALE GENOMIC DNA]</scope>
    <source>
        <strain evidence="2">JCM 31921</strain>
    </source>
</reference>
<dbReference type="Proteomes" id="UP001501410">
    <property type="component" value="Unassembled WGS sequence"/>
</dbReference>
<name>A0ABP8MN42_9BACT</name>
<comment type="caution">
    <text evidence="1">The sequence shown here is derived from an EMBL/GenBank/DDBJ whole genome shotgun (WGS) entry which is preliminary data.</text>
</comment>
<sequence length="57" mass="6641">MSDKELREFSDAMKRYTKKLAKDKRASKAFLVRTGIITEKGNLRKPYKHLCIPQGQD</sequence>
<organism evidence="1 2">
    <name type="scientific">Rurimicrobium arvi</name>
    <dbReference type="NCBI Taxonomy" id="2049916"/>
    <lineage>
        <taxon>Bacteria</taxon>
        <taxon>Pseudomonadati</taxon>
        <taxon>Bacteroidota</taxon>
        <taxon>Chitinophagia</taxon>
        <taxon>Chitinophagales</taxon>
        <taxon>Chitinophagaceae</taxon>
        <taxon>Rurimicrobium</taxon>
    </lineage>
</organism>
<evidence type="ECO:0000313" key="2">
    <source>
        <dbReference type="Proteomes" id="UP001501410"/>
    </source>
</evidence>
<evidence type="ECO:0000313" key="1">
    <source>
        <dbReference type="EMBL" id="GAA4451710.1"/>
    </source>
</evidence>
<gene>
    <name evidence="1" type="ORF">GCM10023092_09550</name>
</gene>
<proteinExistence type="predicted"/>
<protein>
    <submittedName>
        <fullName evidence="1">Uncharacterized protein</fullName>
    </submittedName>
</protein>
<accession>A0ABP8MN42</accession>
<keyword evidence="2" id="KW-1185">Reference proteome</keyword>
<dbReference type="EMBL" id="BAABEZ010000013">
    <property type="protein sequence ID" value="GAA4451710.1"/>
    <property type="molecule type" value="Genomic_DNA"/>
</dbReference>